<feature type="non-terminal residue" evidence="2">
    <location>
        <position position="1"/>
    </location>
</feature>
<gene>
    <name evidence="2" type="ORF">ANCCAN_16958</name>
</gene>
<sequence length="165" mass="18062">LPISPAVPGAPSPSLDIVLTPDRLAVVESGNPEIKPKEMMKEDMDELEQALREIAQSSKELNHGRTEPTASSEGLGDKVHSIDGETALPIAHKRSKTVKKSKSKAGTLRGKGSKKINTTYRVKNRIPEFIPPPPPLDADLMRTPAMQSSAMEKFYDTIKHDNSRL</sequence>
<dbReference type="AlphaFoldDB" id="A0A368G096"/>
<reference evidence="2 3" key="1">
    <citation type="submission" date="2014-10" db="EMBL/GenBank/DDBJ databases">
        <title>Draft genome of the hookworm Ancylostoma caninum.</title>
        <authorList>
            <person name="Mitreva M."/>
        </authorList>
    </citation>
    <scope>NUCLEOTIDE SEQUENCE [LARGE SCALE GENOMIC DNA]</scope>
    <source>
        <strain evidence="2 3">Baltimore</strain>
    </source>
</reference>
<accession>A0A368G096</accession>
<evidence type="ECO:0000313" key="2">
    <source>
        <dbReference type="EMBL" id="RCN37138.1"/>
    </source>
</evidence>
<dbReference type="Proteomes" id="UP000252519">
    <property type="component" value="Unassembled WGS sequence"/>
</dbReference>
<evidence type="ECO:0000313" key="3">
    <source>
        <dbReference type="Proteomes" id="UP000252519"/>
    </source>
</evidence>
<keyword evidence="3" id="KW-1185">Reference proteome</keyword>
<organism evidence="2 3">
    <name type="scientific">Ancylostoma caninum</name>
    <name type="common">Dog hookworm</name>
    <dbReference type="NCBI Taxonomy" id="29170"/>
    <lineage>
        <taxon>Eukaryota</taxon>
        <taxon>Metazoa</taxon>
        <taxon>Ecdysozoa</taxon>
        <taxon>Nematoda</taxon>
        <taxon>Chromadorea</taxon>
        <taxon>Rhabditida</taxon>
        <taxon>Rhabditina</taxon>
        <taxon>Rhabditomorpha</taxon>
        <taxon>Strongyloidea</taxon>
        <taxon>Ancylostomatidae</taxon>
        <taxon>Ancylostomatinae</taxon>
        <taxon>Ancylostoma</taxon>
    </lineage>
</organism>
<proteinExistence type="predicted"/>
<name>A0A368G096_ANCCA</name>
<protein>
    <submittedName>
        <fullName evidence="2">Uncharacterized protein</fullName>
    </submittedName>
</protein>
<feature type="region of interest" description="Disordered" evidence="1">
    <location>
        <begin position="54"/>
        <end position="141"/>
    </location>
</feature>
<comment type="caution">
    <text evidence="2">The sequence shown here is derived from an EMBL/GenBank/DDBJ whole genome shotgun (WGS) entry which is preliminary data.</text>
</comment>
<dbReference type="EMBL" id="JOJR01000494">
    <property type="protein sequence ID" value="RCN37138.1"/>
    <property type="molecule type" value="Genomic_DNA"/>
</dbReference>
<dbReference type="OrthoDB" id="5877778at2759"/>
<feature type="compositionally biased region" description="Basic residues" evidence="1">
    <location>
        <begin position="91"/>
        <end position="103"/>
    </location>
</feature>
<evidence type="ECO:0000256" key="1">
    <source>
        <dbReference type="SAM" id="MobiDB-lite"/>
    </source>
</evidence>